<keyword evidence="2" id="KW-1185">Reference proteome</keyword>
<dbReference type="AlphaFoldDB" id="A0A7Y9WPE3"/>
<name>A0A7Y9WPE3_9BURK</name>
<evidence type="ECO:0000313" key="2">
    <source>
        <dbReference type="Proteomes" id="UP000540929"/>
    </source>
</evidence>
<dbReference type="Proteomes" id="UP000540929">
    <property type="component" value="Unassembled WGS sequence"/>
</dbReference>
<protein>
    <recommendedName>
        <fullName evidence="3">Replicative helicase inhibitor G39P N-terminal domain-containing protein</fullName>
    </recommendedName>
</protein>
<organism evidence="1 2">
    <name type="scientific">Paraburkholderia bryophila</name>
    <dbReference type="NCBI Taxonomy" id="420952"/>
    <lineage>
        <taxon>Bacteria</taxon>
        <taxon>Pseudomonadati</taxon>
        <taxon>Pseudomonadota</taxon>
        <taxon>Betaproteobacteria</taxon>
        <taxon>Burkholderiales</taxon>
        <taxon>Burkholderiaceae</taxon>
        <taxon>Paraburkholderia</taxon>
    </lineage>
</organism>
<comment type="caution">
    <text evidence="1">The sequence shown here is derived from an EMBL/GenBank/DDBJ whole genome shotgun (WGS) entry which is preliminary data.</text>
</comment>
<accession>A0A7Y9WPE3</accession>
<evidence type="ECO:0000313" key="1">
    <source>
        <dbReference type="EMBL" id="NYH24674.1"/>
    </source>
</evidence>
<proteinExistence type="predicted"/>
<gene>
    <name evidence="1" type="ORF">GGD40_004153</name>
</gene>
<reference evidence="1 2" key="1">
    <citation type="submission" date="2020-07" db="EMBL/GenBank/DDBJ databases">
        <title>Exploring microbial biodiversity for novel pathways involved in the catabolism of aromatic compounds derived from lignin.</title>
        <authorList>
            <person name="Elkins J."/>
        </authorList>
    </citation>
    <scope>NUCLEOTIDE SEQUENCE [LARGE SCALE GENOMIC DNA]</scope>
    <source>
        <strain evidence="1 2">H2C3C</strain>
    </source>
</reference>
<sequence>MLAEDKTEFTKALNLCCSTLRQPLPEVDSLKFWFKLLEPYSLADVKAALIHYMQAGTRFAPVPIDVISHIEKRVDRWVSADEAWAIATRGYDPRNTVETCNEIDAATDAVRHLLEAGDKFNAGRAFKDIYVRLTDAARQTQQVPRWRISLGTDAEQREQVVSKAVSAGRISLADGRAAYPLLASPGDDEPIDPKTAAENRSKVANILAILQKPKAAAVARDMDPKLAESRDAAAEQARKCAEYEAQQRTKAEAEAFRMIASMAHLSDDVLASMVRLMAEHQEVA</sequence>
<dbReference type="EMBL" id="JACCAS010000001">
    <property type="protein sequence ID" value="NYH24674.1"/>
    <property type="molecule type" value="Genomic_DNA"/>
</dbReference>
<dbReference type="RefSeq" id="WP_179744743.1">
    <property type="nucleotide sequence ID" value="NZ_JACCAS010000001.1"/>
</dbReference>
<evidence type="ECO:0008006" key="3">
    <source>
        <dbReference type="Google" id="ProtNLM"/>
    </source>
</evidence>